<dbReference type="InterPro" id="IPR000504">
    <property type="entry name" value="RRM_dom"/>
</dbReference>
<dbReference type="EMBL" id="CP045907">
    <property type="protein sequence ID" value="QQP35469.1"/>
    <property type="molecule type" value="Genomic_DNA"/>
</dbReference>
<dbReference type="PANTHER" id="PTHR23236:SF119">
    <property type="entry name" value="NUCLEAR RNA-BINDING PROTEIN SART-3"/>
    <property type="match status" value="1"/>
</dbReference>
<dbReference type="AlphaFoldDB" id="A0A7T8JUX5"/>
<evidence type="ECO:0000256" key="3">
    <source>
        <dbReference type="PROSITE-ProRule" id="PRU00176"/>
    </source>
</evidence>
<dbReference type="PANTHER" id="PTHR23236">
    <property type="entry name" value="EUKARYOTIC TRANSLATION INITIATION FACTOR 4B/4H"/>
    <property type="match status" value="1"/>
</dbReference>
<feature type="domain" description="RRM" evidence="5">
    <location>
        <begin position="1"/>
        <end position="68"/>
    </location>
</feature>
<name>A0A7T8JUX5_CALRO</name>
<keyword evidence="1" id="KW-0677">Repeat</keyword>
<dbReference type="InterPro" id="IPR035979">
    <property type="entry name" value="RBD_domain_sf"/>
</dbReference>
<evidence type="ECO:0000313" key="6">
    <source>
        <dbReference type="EMBL" id="QQP35469.1"/>
    </source>
</evidence>
<dbReference type="InterPro" id="IPR008669">
    <property type="entry name" value="LSM_interact"/>
</dbReference>
<evidence type="ECO:0000256" key="1">
    <source>
        <dbReference type="ARBA" id="ARBA00022737"/>
    </source>
</evidence>
<keyword evidence="2 3" id="KW-0694">RNA-binding</keyword>
<proteinExistence type="predicted"/>
<dbReference type="SMART" id="SM00360">
    <property type="entry name" value="RRM"/>
    <property type="match status" value="2"/>
</dbReference>
<dbReference type="Pfam" id="PF05391">
    <property type="entry name" value="Lsm_interact"/>
    <property type="match status" value="1"/>
</dbReference>
<sequence>FEVNEEDIQGAMETSGPIKEVRLAKSYNGKSRGFAFVEFINSSSVSKALQRDNEILKGRPLYISECNPNKEGRSFKYSTSLEKNKLFVRGLNFSSTREEIQDHFSQYGALKEVRLATFRNGKSKGIAYVDFENESDAGCALMKVDGTEFMGHTISVAISHPPEKKKNEVAPCLGGGVLKKQTSAAPFIPRSLLSKASSSSSSSSSNGKAVEAPKSNADFRNLLLKK</sequence>
<evidence type="ECO:0000313" key="7">
    <source>
        <dbReference type="Proteomes" id="UP000595437"/>
    </source>
</evidence>
<feature type="compositionally biased region" description="Low complexity" evidence="4">
    <location>
        <begin position="194"/>
        <end position="205"/>
    </location>
</feature>
<dbReference type="Proteomes" id="UP000595437">
    <property type="component" value="Chromosome 18"/>
</dbReference>
<protein>
    <recommendedName>
        <fullName evidence="5">RRM domain-containing protein</fullName>
    </recommendedName>
</protein>
<evidence type="ECO:0000256" key="2">
    <source>
        <dbReference type="ARBA" id="ARBA00022884"/>
    </source>
</evidence>
<evidence type="ECO:0000259" key="5">
    <source>
        <dbReference type="PROSITE" id="PS50102"/>
    </source>
</evidence>
<organism evidence="6 7">
    <name type="scientific">Caligus rogercresseyi</name>
    <name type="common">Sea louse</name>
    <dbReference type="NCBI Taxonomy" id="217165"/>
    <lineage>
        <taxon>Eukaryota</taxon>
        <taxon>Metazoa</taxon>
        <taxon>Ecdysozoa</taxon>
        <taxon>Arthropoda</taxon>
        <taxon>Crustacea</taxon>
        <taxon>Multicrustacea</taxon>
        <taxon>Hexanauplia</taxon>
        <taxon>Copepoda</taxon>
        <taxon>Siphonostomatoida</taxon>
        <taxon>Caligidae</taxon>
        <taxon>Caligus</taxon>
    </lineage>
</organism>
<dbReference type="InterPro" id="IPR012677">
    <property type="entry name" value="Nucleotide-bd_a/b_plait_sf"/>
</dbReference>
<feature type="domain" description="RRM" evidence="5">
    <location>
        <begin position="84"/>
        <end position="161"/>
    </location>
</feature>
<gene>
    <name evidence="6" type="ORF">FKW44_023703</name>
</gene>
<dbReference type="OrthoDB" id="360390at2759"/>
<reference evidence="7" key="1">
    <citation type="submission" date="2021-01" db="EMBL/GenBank/DDBJ databases">
        <title>Caligus Genome Assembly.</title>
        <authorList>
            <person name="Gallardo-Escarate C."/>
        </authorList>
    </citation>
    <scope>NUCLEOTIDE SEQUENCE [LARGE SCALE GENOMIC DNA]</scope>
</reference>
<keyword evidence="7" id="KW-1185">Reference proteome</keyword>
<dbReference type="Gene3D" id="3.30.70.330">
    <property type="match status" value="2"/>
</dbReference>
<dbReference type="PROSITE" id="PS50102">
    <property type="entry name" value="RRM"/>
    <property type="match status" value="2"/>
</dbReference>
<evidence type="ECO:0000256" key="4">
    <source>
        <dbReference type="SAM" id="MobiDB-lite"/>
    </source>
</evidence>
<dbReference type="SUPFAM" id="SSF54928">
    <property type="entry name" value="RNA-binding domain, RBD"/>
    <property type="match status" value="2"/>
</dbReference>
<feature type="region of interest" description="Disordered" evidence="4">
    <location>
        <begin position="194"/>
        <end position="226"/>
    </location>
</feature>
<feature type="non-terminal residue" evidence="6">
    <location>
        <position position="1"/>
    </location>
</feature>
<dbReference type="GO" id="GO:0003723">
    <property type="term" value="F:RNA binding"/>
    <property type="evidence" value="ECO:0007669"/>
    <property type="project" value="UniProtKB-UniRule"/>
</dbReference>
<accession>A0A7T8JUX5</accession>
<dbReference type="Pfam" id="PF00076">
    <property type="entry name" value="RRM_1"/>
    <property type="match status" value="2"/>
</dbReference>